<dbReference type="SUPFAM" id="SSF52047">
    <property type="entry name" value="RNI-like"/>
    <property type="match status" value="1"/>
</dbReference>
<feature type="compositionally biased region" description="Acidic residues" evidence="4">
    <location>
        <begin position="406"/>
        <end position="425"/>
    </location>
</feature>
<proteinExistence type="predicted"/>
<dbReference type="Gene3D" id="3.80.10.10">
    <property type="entry name" value="Ribonuclease Inhibitor"/>
    <property type="match status" value="1"/>
</dbReference>
<dbReference type="GO" id="GO:0005829">
    <property type="term" value="C:cytosol"/>
    <property type="evidence" value="ECO:0007669"/>
    <property type="project" value="TreeGrafter"/>
</dbReference>
<feature type="region of interest" description="Disordered" evidence="4">
    <location>
        <begin position="379"/>
        <end position="425"/>
    </location>
</feature>
<name>G0MGD6_CAEBE</name>
<dbReference type="eggNOG" id="KOG1909">
    <property type="taxonomic scope" value="Eukaryota"/>
</dbReference>
<dbReference type="SMART" id="SM00368">
    <property type="entry name" value="LRR_RI"/>
    <property type="match status" value="7"/>
</dbReference>
<sequence length="564" mass="62626">MAINAVNTSHETAINRSIQPNAVGQRMDEMTIKGFGRINIADDFQNNGLVSFLDQSLKLDTAEKAAEVIKVIQTARSMKALELRGNTLGIEAGKEIAKALETHPELERCLWSDLFTGRLKHEIPPILEALGRGMIKAGAKIKELDLSDNAFGPIGADALKEFLESPSAFSLEVLKLNNNGLGVGGKQIAESLTECLRKSIAVGGESRLRLKTFIAGQNRLETPGAHALAATFKSLETVEWFDVRQNGIHEEGIRAIVAALKYNRNLRHLWLEDNTVLPKGAKALARTLESWPKLEVLNLSDCLIRDAGCNYVVDHLNPQLHRHLKHVYLCGNELTPPVAKLLIQKWAKFDGFTPKPVLHIHTNSFGDEFQEVAQMAPENVNVGEEDDDLGSLDGDEEEYKSKSSDSDDADVDETTDNVDDDEEEGEEIQIISGVAADLKRAMDRIDQLDSDFETRLQEDASRVILQLSEPLKLCGLNEKAMERAVEVAENIIKRAETSSRNPFPVTTRILAILVMQCSGKTSDNWGYDVDPKVIGRILLELLARGHFQNYHEDRDLIQNNFPLE</sequence>
<protein>
    <submittedName>
        <fullName evidence="5">Uncharacterized protein</fullName>
    </submittedName>
</protein>
<evidence type="ECO:0000256" key="3">
    <source>
        <dbReference type="ARBA" id="ARBA00022737"/>
    </source>
</evidence>
<dbReference type="EMBL" id="GL379793">
    <property type="protein sequence ID" value="EGT56660.1"/>
    <property type="molecule type" value="Genomic_DNA"/>
</dbReference>
<dbReference type="GO" id="GO:0005634">
    <property type="term" value="C:nucleus"/>
    <property type="evidence" value="ECO:0007669"/>
    <property type="project" value="TreeGrafter"/>
</dbReference>
<evidence type="ECO:0000256" key="1">
    <source>
        <dbReference type="ARBA" id="ARBA00022468"/>
    </source>
</evidence>
<evidence type="ECO:0000313" key="6">
    <source>
        <dbReference type="Proteomes" id="UP000008068"/>
    </source>
</evidence>
<dbReference type="HOGENOM" id="CLU_028747_2_0_1"/>
<dbReference type="InterPro" id="IPR027038">
    <property type="entry name" value="RanGap"/>
</dbReference>
<dbReference type="InterPro" id="IPR032675">
    <property type="entry name" value="LRR_dom_sf"/>
</dbReference>
<evidence type="ECO:0000256" key="2">
    <source>
        <dbReference type="ARBA" id="ARBA00022614"/>
    </source>
</evidence>
<evidence type="ECO:0000256" key="4">
    <source>
        <dbReference type="SAM" id="MobiDB-lite"/>
    </source>
</evidence>
<accession>G0MGD6</accession>
<dbReference type="InterPro" id="IPR001611">
    <property type="entry name" value="Leu-rich_rpt"/>
</dbReference>
<dbReference type="PANTHER" id="PTHR24113:SF12">
    <property type="entry name" value="RAN GTPASE-ACTIVATING PROTEIN 1"/>
    <property type="match status" value="1"/>
</dbReference>
<dbReference type="GO" id="GO:0006913">
    <property type="term" value="P:nucleocytoplasmic transport"/>
    <property type="evidence" value="ECO:0007669"/>
    <property type="project" value="TreeGrafter"/>
</dbReference>
<keyword evidence="6" id="KW-1185">Reference proteome</keyword>
<dbReference type="GO" id="GO:0005096">
    <property type="term" value="F:GTPase activator activity"/>
    <property type="evidence" value="ECO:0007669"/>
    <property type="project" value="UniProtKB-KW"/>
</dbReference>
<reference evidence="6" key="1">
    <citation type="submission" date="2011-07" db="EMBL/GenBank/DDBJ databases">
        <authorList>
            <consortium name="Caenorhabditis brenneri Sequencing and Analysis Consortium"/>
            <person name="Wilson R.K."/>
        </authorList>
    </citation>
    <scope>NUCLEOTIDE SEQUENCE [LARGE SCALE GENOMIC DNA]</scope>
    <source>
        <strain evidence="6">PB2801</strain>
    </source>
</reference>
<dbReference type="OrthoDB" id="184583at2759"/>
<evidence type="ECO:0000313" key="5">
    <source>
        <dbReference type="EMBL" id="EGT56660.1"/>
    </source>
</evidence>
<dbReference type="Proteomes" id="UP000008068">
    <property type="component" value="Unassembled WGS sequence"/>
</dbReference>
<dbReference type="Pfam" id="PF13516">
    <property type="entry name" value="LRR_6"/>
    <property type="match status" value="2"/>
</dbReference>
<dbReference type="STRING" id="135651.G0MGD6"/>
<organism evidence="6">
    <name type="scientific">Caenorhabditis brenneri</name>
    <name type="common">Nematode worm</name>
    <dbReference type="NCBI Taxonomy" id="135651"/>
    <lineage>
        <taxon>Eukaryota</taxon>
        <taxon>Metazoa</taxon>
        <taxon>Ecdysozoa</taxon>
        <taxon>Nematoda</taxon>
        <taxon>Chromadorea</taxon>
        <taxon>Rhabditida</taxon>
        <taxon>Rhabditina</taxon>
        <taxon>Rhabditomorpha</taxon>
        <taxon>Rhabditoidea</taxon>
        <taxon>Rhabditidae</taxon>
        <taxon>Peloderinae</taxon>
        <taxon>Caenorhabditis</taxon>
    </lineage>
</organism>
<keyword evidence="1" id="KW-0343">GTPase activation</keyword>
<keyword evidence="3" id="KW-0677">Repeat</keyword>
<dbReference type="CDD" id="cd00116">
    <property type="entry name" value="LRR_RI"/>
    <property type="match status" value="1"/>
</dbReference>
<dbReference type="InParanoid" id="G0MGD6"/>
<dbReference type="PANTHER" id="PTHR24113">
    <property type="entry name" value="RAN GTPASE-ACTIVATING PROTEIN 1"/>
    <property type="match status" value="1"/>
</dbReference>
<gene>
    <name evidence="5" type="ORF">CAEBREN_04174</name>
</gene>
<dbReference type="AlphaFoldDB" id="G0MGD6"/>
<feature type="compositionally biased region" description="Acidic residues" evidence="4">
    <location>
        <begin position="383"/>
        <end position="398"/>
    </location>
</feature>
<keyword evidence="2" id="KW-0433">Leucine-rich repeat</keyword>
<dbReference type="GO" id="GO:0048471">
    <property type="term" value="C:perinuclear region of cytoplasm"/>
    <property type="evidence" value="ECO:0007669"/>
    <property type="project" value="TreeGrafter"/>
</dbReference>
<dbReference type="GO" id="GO:0031267">
    <property type="term" value="F:small GTPase binding"/>
    <property type="evidence" value="ECO:0007669"/>
    <property type="project" value="TreeGrafter"/>
</dbReference>